<keyword evidence="13" id="KW-0411">Iron-sulfur</keyword>
<gene>
    <name evidence="18" type="ORF">NIES2119_07590</name>
</gene>
<evidence type="ECO:0000256" key="1">
    <source>
        <dbReference type="ARBA" id="ARBA00001929"/>
    </source>
</evidence>
<dbReference type="GO" id="GO:0046872">
    <property type="term" value="F:metal ion binding"/>
    <property type="evidence" value="ECO:0007669"/>
    <property type="project" value="UniProtKB-KW"/>
</dbReference>
<evidence type="ECO:0000256" key="10">
    <source>
        <dbReference type="ARBA" id="ARBA00022784"/>
    </source>
</evidence>
<dbReference type="GO" id="GO:0016002">
    <property type="term" value="F:sulfite reductase activity"/>
    <property type="evidence" value="ECO:0007669"/>
    <property type="project" value="TreeGrafter"/>
</dbReference>
<feature type="domain" description="Nitrite/Sulfite reductase ferredoxin-like" evidence="17">
    <location>
        <begin position="68"/>
        <end position="130"/>
    </location>
</feature>
<dbReference type="EC" id="1.8.7.1" evidence="6"/>
<keyword evidence="11" id="KW-0560">Oxidoreductase</keyword>
<organism evidence="18 19">
    <name type="scientific">[Phormidium ambiguum] IAM M-71</name>
    <dbReference type="NCBI Taxonomy" id="454136"/>
    <lineage>
        <taxon>Bacteria</taxon>
        <taxon>Bacillati</taxon>
        <taxon>Cyanobacteriota</taxon>
        <taxon>Cyanophyceae</taxon>
        <taxon>Oscillatoriophycideae</taxon>
        <taxon>Aerosakkonematales</taxon>
        <taxon>Aerosakkonemataceae</taxon>
        <taxon>Floridanema</taxon>
    </lineage>
</organism>
<comment type="subunit">
    <text evidence="5">Monomer.</text>
</comment>
<dbReference type="InterPro" id="IPR045169">
    <property type="entry name" value="NO2/SO3_Rdtase_4Fe4S_prot"/>
</dbReference>
<proteinExistence type="inferred from homology"/>
<keyword evidence="7" id="KW-0004">4Fe-4S</keyword>
<dbReference type="FunFam" id="3.30.413.10:FF:000014">
    <property type="entry name" value="Sulfite reductase [ferredoxin], chloroplastic"/>
    <property type="match status" value="1"/>
</dbReference>
<dbReference type="GO" id="GO:0000103">
    <property type="term" value="P:sulfate assimilation"/>
    <property type="evidence" value="ECO:0007669"/>
    <property type="project" value="TreeGrafter"/>
</dbReference>
<dbReference type="InterPro" id="IPR011787">
    <property type="entry name" value="SiR_ferredoxin-dep"/>
</dbReference>
<comment type="cofactor">
    <cofactor evidence="2">
        <name>[4Fe-4S] cluster</name>
        <dbReference type="ChEBI" id="CHEBI:49883"/>
    </cofactor>
</comment>
<dbReference type="InterPro" id="IPR005117">
    <property type="entry name" value="NiRdtase/SiRdtase_haem-b_fer"/>
</dbReference>
<dbReference type="InterPro" id="IPR006067">
    <property type="entry name" value="NO2/SO3_Rdtase_4Fe4S_dom"/>
</dbReference>
<dbReference type="Pfam" id="PF01077">
    <property type="entry name" value="NIR_SIR"/>
    <property type="match status" value="1"/>
</dbReference>
<dbReference type="Pfam" id="PF03460">
    <property type="entry name" value="NIR_SIR_ferr"/>
    <property type="match status" value="2"/>
</dbReference>
<evidence type="ECO:0000256" key="14">
    <source>
        <dbReference type="ARBA" id="ARBA00049518"/>
    </source>
</evidence>
<dbReference type="Gene3D" id="3.30.413.10">
    <property type="entry name" value="Sulfite Reductase Hemoprotein, domain 1"/>
    <property type="match status" value="2"/>
</dbReference>
<protein>
    <recommendedName>
        <fullName evidence="15">Sulfite reductase [ferredoxin]</fullName>
        <ecNumber evidence="6">1.8.7.1</ecNumber>
    </recommendedName>
</protein>
<evidence type="ECO:0000256" key="9">
    <source>
        <dbReference type="ARBA" id="ARBA00022723"/>
    </source>
</evidence>
<dbReference type="FunFam" id="3.30.413.10:FF:000008">
    <property type="entry name" value="Sulfite reductase [ferredoxin], chloroplastic"/>
    <property type="match status" value="1"/>
</dbReference>
<evidence type="ECO:0000256" key="13">
    <source>
        <dbReference type="ARBA" id="ARBA00023014"/>
    </source>
</evidence>
<evidence type="ECO:0000256" key="11">
    <source>
        <dbReference type="ARBA" id="ARBA00023002"/>
    </source>
</evidence>
<dbReference type="PROSITE" id="PS00365">
    <property type="entry name" value="NIR_SIR"/>
    <property type="match status" value="1"/>
</dbReference>
<dbReference type="Proteomes" id="UP000185860">
    <property type="component" value="Unassembled WGS sequence"/>
</dbReference>
<keyword evidence="9" id="KW-0479">Metal-binding</keyword>
<dbReference type="PANTHER" id="PTHR11493:SF47">
    <property type="entry name" value="SULFITE REDUCTASE [NADPH] SUBUNIT BETA"/>
    <property type="match status" value="1"/>
</dbReference>
<evidence type="ECO:0000259" key="16">
    <source>
        <dbReference type="Pfam" id="PF01077"/>
    </source>
</evidence>
<name>A0A1U7INX6_9CYAN</name>
<evidence type="ECO:0000256" key="6">
    <source>
        <dbReference type="ARBA" id="ARBA00012353"/>
    </source>
</evidence>
<evidence type="ECO:0000313" key="18">
    <source>
        <dbReference type="EMBL" id="OKH38995.1"/>
    </source>
</evidence>
<evidence type="ECO:0000256" key="3">
    <source>
        <dbReference type="ARBA" id="ARBA00003247"/>
    </source>
</evidence>
<dbReference type="GO" id="GO:0051539">
    <property type="term" value="F:4 iron, 4 sulfur cluster binding"/>
    <property type="evidence" value="ECO:0007669"/>
    <property type="project" value="UniProtKB-KW"/>
</dbReference>
<dbReference type="STRING" id="454136.NIES2119_07590"/>
<dbReference type="InterPro" id="IPR036136">
    <property type="entry name" value="Nit/Sulf_reduc_fer-like_dom_sf"/>
</dbReference>
<dbReference type="GO" id="GO:0020037">
    <property type="term" value="F:heme binding"/>
    <property type="evidence" value="ECO:0007669"/>
    <property type="project" value="InterPro"/>
</dbReference>
<evidence type="ECO:0000256" key="15">
    <source>
        <dbReference type="ARBA" id="ARBA00067673"/>
    </source>
</evidence>
<dbReference type="InterPro" id="IPR045854">
    <property type="entry name" value="NO2/SO3_Rdtase_4Fe4S_sf"/>
</dbReference>
<keyword evidence="8" id="KW-0349">Heme</keyword>
<evidence type="ECO:0000256" key="8">
    <source>
        <dbReference type="ARBA" id="ARBA00022617"/>
    </source>
</evidence>
<feature type="domain" description="Nitrite/Sulfite reductase ferredoxin-like" evidence="17">
    <location>
        <begin position="365"/>
        <end position="432"/>
    </location>
</feature>
<dbReference type="PRINTS" id="PR00397">
    <property type="entry name" value="SIROHAEM"/>
</dbReference>
<evidence type="ECO:0000256" key="7">
    <source>
        <dbReference type="ARBA" id="ARBA00022485"/>
    </source>
</evidence>
<dbReference type="PANTHER" id="PTHR11493">
    <property type="entry name" value="SULFITE REDUCTASE [NADPH] SUBUNIT BETA-RELATED"/>
    <property type="match status" value="1"/>
</dbReference>
<comment type="function">
    <text evidence="3">Catalyzes the reduction of sulfite to sulfide, a step in the biosynthesis of sulfur-containing amino acids and cofactors.</text>
</comment>
<dbReference type="AlphaFoldDB" id="A0A1U7INX6"/>
<evidence type="ECO:0000256" key="5">
    <source>
        <dbReference type="ARBA" id="ARBA00011245"/>
    </source>
</evidence>
<dbReference type="SUPFAM" id="SSF55124">
    <property type="entry name" value="Nitrite/Sulfite reductase N-terminal domain-like"/>
    <property type="match status" value="2"/>
</dbReference>
<accession>A0A1U7INX6</accession>
<feature type="domain" description="Nitrite/sulphite reductase 4Fe-4S" evidence="16">
    <location>
        <begin position="169"/>
        <end position="345"/>
    </location>
</feature>
<evidence type="ECO:0000313" key="19">
    <source>
        <dbReference type="Proteomes" id="UP000185860"/>
    </source>
</evidence>
<dbReference type="OrthoDB" id="9803707at2"/>
<sequence length="676" mass="76057">MTQTATPTPTARKLSKVEGLKEQSNYLREPVATELLQDTNSFSENATQILKFHGSYQQDNRDNRVKGQEKDYQFMLRTRSPGGFIPPQLYLTIDKLSDEYGNQTIRATTRQGFQLHGILKKNLKAAIAAIVNNMGSTLGACGDINRNVMAPPAPYKNRPEYKYAWEYANNVADLLTPQSGAYYEVWLDGEKVISAEEDPEVVAARKRNINGSNLEDPQEPIYGTNFMPRKFKCSVTVPGDNSVDLFSQDLSLVVITNSQGELLGFDVFAGGGLGRTHNQEETFPRLADPICYVDKADVYDLVKAIVATQRDYGDRTNRRHARMKYLIEDWGVAKFKKVVEGYFGKALQPFQPLPEFKYLDFLGWHEQGDGKLFLGISIDNGRVKDEGEFKLKTALKEIVQKYQLPMYLTPHQNLILAEIEVKNKQEIQGILDRCGIKTETEIDPLVRYSMACPALPTCGLAITESERIIPSIRERLRALLVKVGLQEEHFVVRMTGCPNGCARPYLAEIGLVGQAPDSYQIWLGADPHQTRLARPYLDKVNIKDLETTLEPLLVYFRKEQLQQEKPESFGDFCDRVGFEALRSFSTSYQTAPTKVELANGHLVNSGMEKTEVLTPVESTETTAPTTSTAPNKIRRRISVRDDVYDRLKQTAARQGKPLVQLATEAIEAYLKENGDS</sequence>
<keyword evidence="10" id="KW-0883">Thioether bond</keyword>
<evidence type="ECO:0000256" key="4">
    <source>
        <dbReference type="ARBA" id="ARBA00010429"/>
    </source>
</evidence>
<comment type="catalytic activity">
    <reaction evidence="14">
        <text>hydrogen sulfide + 6 oxidized [2Fe-2S]-[ferredoxin] + 3 H2O = sulfite + 6 reduced [2Fe-2S]-[ferredoxin] + 7 H(+)</text>
        <dbReference type="Rhea" id="RHEA:23132"/>
        <dbReference type="Rhea" id="RHEA-COMP:10000"/>
        <dbReference type="Rhea" id="RHEA-COMP:10001"/>
        <dbReference type="ChEBI" id="CHEBI:15377"/>
        <dbReference type="ChEBI" id="CHEBI:15378"/>
        <dbReference type="ChEBI" id="CHEBI:17359"/>
        <dbReference type="ChEBI" id="CHEBI:29919"/>
        <dbReference type="ChEBI" id="CHEBI:33737"/>
        <dbReference type="ChEBI" id="CHEBI:33738"/>
        <dbReference type="EC" id="1.8.7.1"/>
    </reaction>
</comment>
<evidence type="ECO:0000259" key="17">
    <source>
        <dbReference type="Pfam" id="PF03460"/>
    </source>
</evidence>
<evidence type="ECO:0000256" key="2">
    <source>
        <dbReference type="ARBA" id="ARBA00001966"/>
    </source>
</evidence>
<comment type="caution">
    <text evidence="18">The sequence shown here is derived from an EMBL/GenBank/DDBJ whole genome shotgun (WGS) entry which is preliminary data.</text>
</comment>
<dbReference type="GO" id="GO:0009337">
    <property type="term" value="C:sulfite reductase complex (NADPH)"/>
    <property type="evidence" value="ECO:0007669"/>
    <property type="project" value="TreeGrafter"/>
</dbReference>
<dbReference type="NCBIfam" id="TIGR02042">
    <property type="entry name" value="sir"/>
    <property type="match status" value="1"/>
</dbReference>
<reference evidence="18 19" key="1">
    <citation type="submission" date="2016-11" db="EMBL/GenBank/DDBJ databases">
        <title>Draft Genome Sequences of Nine Cyanobacterial Strains from Diverse Habitats.</title>
        <authorList>
            <person name="Zhu T."/>
            <person name="Hou S."/>
            <person name="Lu X."/>
            <person name="Hess W.R."/>
        </authorList>
    </citation>
    <scope>NUCLEOTIDE SEQUENCE [LARGE SCALE GENOMIC DNA]</scope>
    <source>
        <strain evidence="18 19">IAM M-71</strain>
    </source>
</reference>
<dbReference type="InterPro" id="IPR006066">
    <property type="entry name" value="NO2/SO3_Rdtase_FeS/sirohaem_BS"/>
</dbReference>
<comment type="similarity">
    <text evidence="4">Belongs to the nitrite and sulfite reductase 4Fe-4S domain family.</text>
</comment>
<dbReference type="GO" id="GO:0050311">
    <property type="term" value="F:sulfite reductase (ferredoxin) activity"/>
    <property type="evidence" value="ECO:0007669"/>
    <property type="project" value="UniProtKB-EC"/>
</dbReference>
<dbReference type="EMBL" id="MRCE01000006">
    <property type="protein sequence ID" value="OKH38995.1"/>
    <property type="molecule type" value="Genomic_DNA"/>
</dbReference>
<keyword evidence="12" id="KW-0408">Iron</keyword>
<evidence type="ECO:0000256" key="12">
    <source>
        <dbReference type="ARBA" id="ARBA00023004"/>
    </source>
</evidence>
<dbReference type="SUPFAM" id="SSF56014">
    <property type="entry name" value="Nitrite and sulphite reductase 4Fe-4S domain-like"/>
    <property type="match status" value="2"/>
</dbReference>
<dbReference type="NCBIfam" id="NF010029">
    <property type="entry name" value="PRK13504.1"/>
    <property type="match status" value="1"/>
</dbReference>
<dbReference type="RefSeq" id="WP_073592857.1">
    <property type="nucleotide sequence ID" value="NZ_MRCE01000006.1"/>
</dbReference>
<comment type="cofactor">
    <cofactor evidence="1">
        <name>siroheme</name>
        <dbReference type="ChEBI" id="CHEBI:60052"/>
    </cofactor>
</comment>